<keyword evidence="2" id="KW-1185">Reference proteome</keyword>
<dbReference type="Proteomes" id="UP001431775">
    <property type="component" value="Unassembled WGS sequence"/>
</dbReference>
<gene>
    <name evidence="1" type="ORF">QJV33_09630</name>
</gene>
<accession>A0ABT6Q9U0</accession>
<sequence>MYPITQECKTLTECLNIDQEALARHVFPDLPSEIFDKIHHASKLGILKKMQAIGSILYQQYELQAALSLCHNHSSDIVRGWTCFIIGAASNLTVEERLSYILPLADDTHFGVREWAWLALRSHLINHLEQSFALLAPLTQSPSELIRRFSCEILRPRGVWCPHIPALKQDPSPGLIILNPLKSDPSIYVQDSVSNWLNDACKTQPEWVQMICQQWLSESPSIATQRICKRALRSLKSQ</sequence>
<protein>
    <submittedName>
        <fullName evidence="1">DNA alkylation repair protein</fullName>
    </submittedName>
</protein>
<comment type="caution">
    <text evidence="1">The sequence shown here is derived from an EMBL/GenBank/DDBJ whole genome shotgun (WGS) entry which is preliminary data.</text>
</comment>
<dbReference type="RefSeq" id="WP_281463125.1">
    <property type="nucleotide sequence ID" value="NZ_JASBAN010000001.1"/>
</dbReference>
<dbReference type="EMBL" id="JASBAN010000001">
    <property type="protein sequence ID" value="MDI2113527.1"/>
    <property type="molecule type" value="Genomic_DNA"/>
</dbReference>
<dbReference type="InterPro" id="IPR016024">
    <property type="entry name" value="ARM-type_fold"/>
</dbReference>
<evidence type="ECO:0000313" key="1">
    <source>
        <dbReference type="EMBL" id="MDI2113527.1"/>
    </source>
</evidence>
<reference evidence="1" key="1">
    <citation type="submission" date="2023-05" db="EMBL/GenBank/DDBJ databases">
        <title>Whole genome sequence of Commensalibacter sp.</title>
        <authorList>
            <person name="Charoenyingcharoen P."/>
            <person name="Yukphan P."/>
        </authorList>
    </citation>
    <scope>NUCLEOTIDE SEQUENCE</scope>
    <source>
        <strain evidence="1">TBRC 10068</strain>
    </source>
</reference>
<proteinExistence type="predicted"/>
<dbReference type="Gene3D" id="1.25.40.290">
    <property type="entry name" value="ARM repeat domains"/>
    <property type="match status" value="1"/>
</dbReference>
<evidence type="ECO:0000313" key="2">
    <source>
        <dbReference type="Proteomes" id="UP001431775"/>
    </source>
</evidence>
<name>A0ABT6Q9U0_9PROT</name>
<organism evidence="1 2">
    <name type="scientific">Commensalibacter nepenthis</name>
    <dbReference type="NCBI Taxonomy" id="3043872"/>
    <lineage>
        <taxon>Bacteria</taxon>
        <taxon>Pseudomonadati</taxon>
        <taxon>Pseudomonadota</taxon>
        <taxon>Alphaproteobacteria</taxon>
        <taxon>Acetobacterales</taxon>
        <taxon>Acetobacteraceae</taxon>
    </lineage>
</organism>
<dbReference type="SUPFAM" id="SSF48371">
    <property type="entry name" value="ARM repeat"/>
    <property type="match status" value="1"/>
</dbReference>